<dbReference type="AlphaFoldDB" id="A0A133KNH6"/>
<gene>
    <name evidence="2" type="ORF">HMPREF3213_02060</name>
</gene>
<organism evidence="2 3">
    <name type="scientific">Heyndrickxia coagulans</name>
    <name type="common">Weizmannia coagulans</name>
    <dbReference type="NCBI Taxonomy" id="1398"/>
    <lineage>
        <taxon>Bacteria</taxon>
        <taxon>Bacillati</taxon>
        <taxon>Bacillota</taxon>
        <taxon>Bacilli</taxon>
        <taxon>Bacillales</taxon>
        <taxon>Bacillaceae</taxon>
        <taxon>Heyndrickxia</taxon>
    </lineage>
</organism>
<evidence type="ECO:0000313" key="3">
    <source>
        <dbReference type="Proteomes" id="UP000070376"/>
    </source>
</evidence>
<proteinExistence type="predicted"/>
<accession>A0A133KNH6</accession>
<dbReference type="Proteomes" id="UP000070376">
    <property type="component" value="Unassembled WGS sequence"/>
</dbReference>
<sequence length="64" mass="7066">MADILRTEPVDMAPEGMENTGVALPVPRQASLRENHPEAVRQKMGNEPGNVHADTSNDLLSFYF</sequence>
<reference evidence="3" key="1">
    <citation type="submission" date="2016-01" db="EMBL/GenBank/DDBJ databases">
        <authorList>
            <person name="Mitreva M."/>
            <person name="Pepin K.H."/>
            <person name="Mihindukulasuriya K.A."/>
            <person name="Fulton R."/>
            <person name="Fronick C."/>
            <person name="O'Laughlin M."/>
            <person name="Miner T."/>
            <person name="Herter B."/>
            <person name="Rosa B.A."/>
            <person name="Cordes M."/>
            <person name="Tomlinson C."/>
            <person name="Wollam A."/>
            <person name="Palsikar V.B."/>
            <person name="Mardis E.R."/>
            <person name="Wilson R.K."/>
        </authorList>
    </citation>
    <scope>NUCLEOTIDE SEQUENCE [LARGE SCALE GENOMIC DNA]</scope>
    <source>
        <strain evidence="3">GED7749B</strain>
    </source>
</reference>
<dbReference type="PATRIC" id="fig|1398.22.peg.2062"/>
<name>A0A133KNH6_HEYCO</name>
<comment type="caution">
    <text evidence="2">The sequence shown here is derived from an EMBL/GenBank/DDBJ whole genome shotgun (WGS) entry which is preliminary data.</text>
</comment>
<protein>
    <submittedName>
        <fullName evidence="2">Uncharacterized protein</fullName>
    </submittedName>
</protein>
<evidence type="ECO:0000256" key="1">
    <source>
        <dbReference type="SAM" id="MobiDB-lite"/>
    </source>
</evidence>
<dbReference type="EMBL" id="LRPN01000078">
    <property type="protein sequence ID" value="KWZ81124.1"/>
    <property type="molecule type" value="Genomic_DNA"/>
</dbReference>
<feature type="region of interest" description="Disordered" evidence="1">
    <location>
        <begin position="1"/>
        <end position="20"/>
    </location>
</feature>
<evidence type="ECO:0000313" key="2">
    <source>
        <dbReference type="EMBL" id="KWZ81124.1"/>
    </source>
</evidence>